<keyword evidence="3" id="KW-0326">Glycosidase</keyword>
<feature type="domain" description="Glycoside hydrolase family 3 C-terminal" evidence="4">
    <location>
        <begin position="402"/>
        <end position="580"/>
    </location>
</feature>
<evidence type="ECO:0000313" key="6">
    <source>
        <dbReference type="Proteomes" id="UP000663823"/>
    </source>
</evidence>
<evidence type="ECO:0000259" key="4">
    <source>
        <dbReference type="Pfam" id="PF01915"/>
    </source>
</evidence>
<dbReference type="PANTHER" id="PTHR42721">
    <property type="entry name" value="SUGAR HYDROLASE-RELATED"/>
    <property type="match status" value="1"/>
</dbReference>
<dbReference type="InterPro" id="IPR023214">
    <property type="entry name" value="HAD_sf"/>
</dbReference>
<dbReference type="EMBL" id="CAJOAX010002608">
    <property type="protein sequence ID" value="CAF3807844.1"/>
    <property type="molecule type" value="Genomic_DNA"/>
</dbReference>
<dbReference type="InterPro" id="IPR044993">
    <property type="entry name" value="BXL"/>
</dbReference>
<dbReference type="PANTHER" id="PTHR42721:SF3">
    <property type="entry name" value="BETA-D-XYLOSIDASE 5-RELATED"/>
    <property type="match status" value="1"/>
</dbReference>
<dbReference type="GO" id="GO:0009044">
    <property type="term" value="F:xylan 1,4-beta-xylosidase activity"/>
    <property type="evidence" value="ECO:0007669"/>
    <property type="project" value="InterPro"/>
</dbReference>
<dbReference type="SUPFAM" id="SSF52279">
    <property type="entry name" value="Beta-D-glucan exohydrolase, C-terminal domain"/>
    <property type="match status" value="1"/>
</dbReference>
<dbReference type="AlphaFoldDB" id="A0A819BWE7"/>
<reference evidence="5" key="1">
    <citation type="submission" date="2021-02" db="EMBL/GenBank/DDBJ databases">
        <authorList>
            <person name="Nowell W R."/>
        </authorList>
    </citation>
    <scope>NUCLEOTIDE SEQUENCE</scope>
</reference>
<sequence>MINASVVCSLLTEKFSQSTGSRKISLQSPSAREEEVTNHLAELLNTIINCHEFTVESEISLDYISDDLTEDEIDQYAVSEDSELDPDFNDTDNDDSDGLLQKFSLDCMKKVIEYYDERNPLTGKRRRSWKGVKRRFKRVTHSSYISRFRAYIEKGGTRTQKWENINNYVYHKFEQARESNLPVITTKQVTSKEEVQHSADEFVSTVRNLLPKYNPDYVINTDQSGIQLEFYSTRTLSFKGERSTAINVRSKNATTHSFTVQPCVSLSGKLVGPLFLCLKEPAGYLSENVRGRLFKAPNIVVSCSKSGKLTTDLVKFWRDNVLLPSIASHHTLLISDCWPGQSNITGIYDNINKLYRLELPKHTTTQIQPLDLFYNNQHKYIARRMFDRVLLDGLDINLSEPLIGPTANATVLMQGNYHGKAPYLLDPITGIESITTGKSINVKFSYGCSISGTDESGFASAIELARLADVVIFFGGINQSIESEGRDRTSIALPSIQLALLQQIEKVVRSAIHVIIMSGSSLDLSFIRDSTLYGSLIWMGYAGQAGGLAVAKVIFGQYNPGGRLPITIYPASAQQELYNRLMANGIEVYVITASHEELVRMVLCDRKYGYNVKPENIIGITTLLKNGTQMTTSRKQITDNTYNQKQNLNLKFTFHVWSPQTALVGKYGAILTYISQWKMPIFVTGDTPSSDGYMLFHAYNQQRGTLRLWVNRRDAYLTLIKQMQNQHAKEQKKNELPVTADKNWMYVTPNDLRPTNGCD</sequence>
<dbReference type="InterPro" id="IPR002772">
    <property type="entry name" value="Glyco_hydro_3_C"/>
</dbReference>
<comment type="caution">
    <text evidence="5">The sequence shown here is derived from an EMBL/GenBank/DDBJ whole genome shotgun (WGS) entry which is preliminary data.</text>
</comment>
<evidence type="ECO:0000256" key="2">
    <source>
        <dbReference type="ARBA" id="ARBA00022801"/>
    </source>
</evidence>
<dbReference type="GO" id="GO:0031222">
    <property type="term" value="P:arabinan catabolic process"/>
    <property type="evidence" value="ECO:0007669"/>
    <property type="project" value="TreeGrafter"/>
</dbReference>
<evidence type="ECO:0000256" key="3">
    <source>
        <dbReference type="ARBA" id="ARBA00023295"/>
    </source>
</evidence>
<proteinExistence type="inferred from homology"/>
<dbReference type="InterPro" id="IPR036881">
    <property type="entry name" value="Glyco_hydro_3_C_sf"/>
</dbReference>
<dbReference type="Gene3D" id="3.40.50.1700">
    <property type="entry name" value="Glycoside hydrolase family 3 C-terminal domain"/>
    <property type="match status" value="1"/>
</dbReference>
<organism evidence="5 6">
    <name type="scientific">Rotaria sordida</name>
    <dbReference type="NCBI Taxonomy" id="392033"/>
    <lineage>
        <taxon>Eukaryota</taxon>
        <taxon>Metazoa</taxon>
        <taxon>Spiralia</taxon>
        <taxon>Gnathifera</taxon>
        <taxon>Rotifera</taxon>
        <taxon>Eurotatoria</taxon>
        <taxon>Bdelloidea</taxon>
        <taxon>Philodinida</taxon>
        <taxon>Philodinidae</taxon>
        <taxon>Rotaria</taxon>
    </lineage>
</organism>
<accession>A0A819BWE7</accession>
<comment type="similarity">
    <text evidence="1">Belongs to the glycosyl hydrolase 3 family.</text>
</comment>
<dbReference type="Pfam" id="PF01915">
    <property type="entry name" value="Glyco_hydro_3_C"/>
    <property type="match status" value="1"/>
</dbReference>
<dbReference type="GO" id="GO:0045493">
    <property type="term" value="P:xylan catabolic process"/>
    <property type="evidence" value="ECO:0007669"/>
    <property type="project" value="InterPro"/>
</dbReference>
<name>A0A819BWE7_9BILA</name>
<keyword evidence="2" id="KW-0378">Hydrolase</keyword>
<evidence type="ECO:0000256" key="1">
    <source>
        <dbReference type="ARBA" id="ARBA00005336"/>
    </source>
</evidence>
<dbReference type="Proteomes" id="UP000663823">
    <property type="component" value="Unassembled WGS sequence"/>
</dbReference>
<dbReference type="Gene3D" id="3.40.50.1000">
    <property type="entry name" value="HAD superfamily/HAD-like"/>
    <property type="match status" value="1"/>
</dbReference>
<gene>
    <name evidence="5" type="ORF">OTI717_LOCUS18653</name>
</gene>
<evidence type="ECO:0000313" key="5">
    <source>
        <dbReference type="EMBL" id="CAF3807844.1"/>
    </source>
</evidence>
<dbReference type="GO" id="GO:0046556">
    <property type="term" value="F:alpha-L-arabinofuranosidase activity"/>
    <property type="evidence" value="ECO:0007669"/>
    <property type="project" value="TreeGrafter"/>
</dbReference>
<protein>
    <recommendedName>
        <fullName evidence="4">Glycoside hydrolase family 3 C-terminal domain-containing protein</fullName>
    </recommendedName>
</protein>